<dbReference type="GO" id="GO:0043565">
    <property type="term" value="F:sequence-specific DNA binding"/>
    <property type="evidence" value="ECO:0007669"/>
    <property type="project" value="InterPro"/>
</dbReference>
<dbReference type="OrthoDB" id="643086at2"/>
<dbReference type="STRING" id="1267423.SAMN05216290_3036"/>
<keyword evidence="2" id="KW-0238">DNA-binding</keyword>
<dbReference type="EMBL" id="FOIR01000002">
    <property type="protein sequence ID" value="SEW33646.1"/>
    <property type="molecule type" value="Genomic_DNA"/>
</dbReference>
<dbReference type="Pfam" id="PF12833">
    <property type="entry name" value="HTH_18"/>
    <property type="match status" value="1"/>
</dbReference>
<dbReference type="InterPro" id="IPR018060">
    <property type="entry name" value="HTH_AraC"/>
</dbReference>
<protein>
    <submittedName>
        <fullName evidence="5">Transcriptional regulator, AraC family</fullName>
    </submittedName>
</protein>
<dbReference type="Proteomes" id="UP000199437">
    <property type="component" value="Unassembled WGS sequence"/>
</dbReference>
<keyword evidence="1" id="KW-0805">Transcription regulation</keyword>
<dbReference type="AlphaFoldDB" id="A0A1I0R0N2"/>
<feature type="domain" description="HTH araC/xylS-type" evidence="4">
    <location>
        <begin position="201"/>
        <end position="306"/>
    </location>
</feature>
<evidence type="ECO:0000313" key="6">
    <source>
        <dbReference type="Proteomes" id="UP000199437"/>
    </source>
</evidence>
<reference evidence="6" key="1">
    <citation type="submission" date="2016-10" db="EMBL/GenBank/DDBJ databases">
        <authorList>
            <person name="Varghese N."/>
            <person name="Submissions S."/>
        </authorList>
    </citation>
    <scope>NUCLEOTIDE SEQUENCE [LARGE SCALE GENOMIC DNA]</scope>
    <source>
        <strain evidence="6">CGMCC 1.12402</strain>
    </source>
</reference>
<dbReference type="Gene3D" id="1.10.10.60">
    <property type="entry name" value="Homeodomain-like"/>
    <property type="match status" value="1"/>
</dbReference>
<evidence type="ECO:0000313" key="5">
    <source>
        <dbReference type="EMBL" id="SEW33646.1"/>
    </source>
</evidence>
<sequence>MKNQTIQTVSTISDFHKFRGLKPPEHPLISLVDYKLVKHFPEHDKIGWLQKYYSISLKKDVPGKFRYGQMEYDFDGGLMSFFAPNQILSIEYVAPDRTKRAPSGWILLIHPDFLWNTQLAKNIKQYDFFNYALTEALFLSEKEEKTVEGILKNIQQEYQSNIDKFSQDIIVSQVELLLNYAKRFYERQFITRKINNHALLGQLEEVLEQYFEQGNMADFGLPSVQFVADSLNVTPNYLSSSLKNISGLNTQQHIHEKLIEKAKEKLSTTQLTVSEIAYELGFEHPQSFSKLFKAKTNQSPLKFRESFS</sequence>
<organism evidence="5 6">
    <name type="scientific">Roseivirga pacifica</name>
    <dbReference type="NCBI Taxonomy" id="1267423"/>
    <lineage>
        <taxon>Bacteria</taxon>
        <taxon>Pseudomonadati</taxon>
        <taxon>Bacteroidota</taxon>
        <taxon>Cytophagia</taxon>
        <taxon>Cytophagales</taxon>
        <taxon>Roseivirgaceae</taxon>
        <taxon>Roseivirga</taxon>
    </lineage>
</organism>
<evidence type="ECO:0000259" key="4">
    <source>
        <dbReference type="PROSITE" id="PS01124"/>
    </source>
</evidence>
<proteinExistence type="predicted"/>
<dbReference type="GeneID" id="99987717"/>
<dbReference type="InterPro" id="IPR009057">
    <property type="entry name" value="Homeodomain-like_sf"/>
</dbReference>
<dbReference type="PANTHER" id="PTHR43280:SF32">
    <property type="entry name" value="TRANSCRIPTIONAL REGULATORY PROTEIN"/>
    <property type="match status" value="1"/>
</dbReference>
<dbReference type="SMART" id="SM00342">
    <property type="entry name" value="HTH_ARAC"/>
    <property type="match status" value="1"/>
</dbReference>
<accession>A0A1I0R0N2</accession>
<keyword evidence="6" id="KW-1185">Reference proteome</keyword>
<name>A0A1I0R0N2_9BACT</name>
<dbReference type="PANTHER" id="PTHR43280">
    <property type="entry name" value="ARAC-FAMILY TRANSCRIPTIONAL REGULATOR"/>
    <property type="match status" value="1"/>
</dbReference>
<keyword evidence="3" id="KW-0804">Transcription</keyword>
<gene>
    <name evidence="5" type="ORF">SAMN05216290_3036</name>
</gene>
<dbReference type="PROSITE" id="PS01124">
    <property type="entry name" value="HTH_ARAC_FAMILY_2"/>
    <property type="match status" value="1"/>
</dbReference>
<evidence type="ECO:0000256" key="2">
    <source>
        <dbReference type="ARBA" id="ARBA00023125"/>
    </source>
</evidence>
<dbReference type="GO" id="GO:0003700">
    <property type="term" value="F:DNA-binding transcription factor activity"/>
    <property type="evidence" value="ECO:0007669"/>
    <property type="project" value="InterPro"/>
</dbReference>
<evidence type="ECO:0000256" key="3">
    <source>
        <dbReference type="ARBA" id="ARBA00023163"/>
    </source>
</evidence>
<evidence type="ECO:0000256" key="1">
    <source>
        <dbReference type="ARBA" id="ARBA00023015"/>
    </source>
</evidence>
<dbReference type="RefSeq" id="WP_090259410.1">
    <property type="nucleotide sequence ID" value="NZ_FOIR01000002.1"/>
</dbReference>
<dbReference type="SUPFAM" id="SSF46689">
    <property type="entry name" value="Homeodomain-like"/>
    <property type="match status" value="1"/>
</dbReference>